<dbReference type="KEGG" id="sli:Slin_3841"/>
<sequence>MHQLTELLRQDGKIWVVVAVMGIVLLGWLVYLVGIGHRVSKIKRRAYR</sequence>
<keyword evidence="3" id="KW-1185">Reference proteome</keyword>
<dbReference type="Pfam" id="PF20077">
    <property type="entry name" value="CcmD_alt"/>
    <property type="match status" value="1"/>
</dbReference>
<dbReference type="RefSeq" id="WP_012928342.1">
    <property type="nucleotide sequence ID" value="NC_013730.1"/>
</dbReference>
<proteinExistence type="predicted"/>
<accession>D2QHN2</accession>
<gene>
    <name evidence="2" type="ordered locus">Slin_3841</name>
</gene>
<dbReference type="AlphaFoldDB" id="D2QHN2"/>
<keyword evidence="1" id="KW-0472">Membrane</keyword>
<dbReference type="HOGENOM" id="CLU_3157959_0_0_10"/>
<organism evidence="2 3">
    <name type="scientific">Spirosoma linguale (strain ATCC 33905 / DSM 74 / LMG 10896 / Claus 1)</name>
    <dbReference type="NCBI Taxonomy" id="504472"/>
    <lineage>
        <taxon>Bacteria</taxon>
        <taxon>Pseudomonadati</taxon>
        <taxon>Bacteroidota</taxon>
        <taxon>Cytophagia</taxon>
        <taxon>Cytophagales</taxon>
        <taxon>Cytophagaceae</taxon>
        <taxon>Spirosoma</taxon>
    </lineage>
</organism>
<keyword evidence="1" id="KW-1133">Transmembrane helix</keyword>
<protein>
    <recommendedName>
        <fullName evidence="4">CcmD family protein</fullName>
    </recommendedName>
</protein>
<evidence type="ECO:0000313" key="3">
    <source>
        <dbReference type="Proteomes" id="UP000002028"/>
    </source>
</evidence>
<evidence type="ECO:0000313" key="2">
    <source>
        <dbReference type="EMBL" id="ADB39831.1"/>
    </source>
</evidence>
<evidence type="ECO:0008006" key="4">
    <source>
        <dbReference type="Google" id="ProtNLM"/>
    </source>
</evidence>
<feature type="transmembrane region" description="Helical" evidence="1">
    <location>
        <begin position="14"/>
        <end position="35"/>
    </location>
</feature>
<name>D2QHN2_SPILD</name>
<dbReference type="Proteomes" id="UP000002028">
    <property type="component" value="Chromosome"/>
</dbReference>
<dbReference type="EMBL" id="CP001769">
    <property type="protein sequence ID" value="ADB39831.1"/>
    <property type="molecule type" value="Genomic_DNA"/>
</dbReference>
<reference evidence="2 3" key="1">
    <citation type="journal article" date="2010" name="Stand. Genomic Sci.">
        <title>Complete genome sequence of Spirosoma linguale type strain (1).</title>
        <authorList>
            <person name="Lail K."/>
            <person name="Sikorski J."/>
            <person name="Saunders E."/>
            <person name="Lapidus A."/>
            <person name="Glavina Del Rio T."/>
            <person name="Copeland A."/>
            <person name="Tice H."/>
            <person name="Cheng J.-F."/>
            <person name="Lucas S."/>
            <person name="Nolan M."/>
            <person name="Bruce D."/>
            <person name="Goodwin L."/>
            <person name="Pitluck S."/>
            <person name="Ivanova N."/>
            <person name="Mavromatis K."/>
            <person name="Ovchinnikova G."/>
            <person name="Pati A."/>
            <person name="Chen A."/>
            <person name="Palaniappan K."/>
            <person name="Land M."/>
            <person name="Hauser L."/>
            <person name="Chang Y.-J."/>
            <person name="Jeffries C.D."/>
            <person name="Chain P."/>
            <person name="Brettin T."/>
            <person name="Detter J.C."/>
            <person name="Schuetze A."/>
            <person name="Rohde M."/>
            <person name="Tindall B.J."/>
            <person name="Goeker M."/>
            <person name="Bristow J."/>
            <person name="Eisen J.A."/>
            <person name="Markowitz V."/>
            <person name="Hugenholtz P."/>
            <person name="Kyrpides N.C."/>
            <person name="Klenk H.-P."/>
            <person name="Chen F."/>
        </authorList>
    </citation>
    <scope>NUCLEOTIDE SEQUENCE [LARGE SCALE GENOMIC DNA]</scope>
    <source>
        <strain evidence="3">ATCC 33905 / DSM 74 / LMG 10896 / Claus 1</strain>
    </source>
</reference>
<keyword evidence="1" id="KW-0812">Transmembrane</keyword>
<evidence type="ECO:0000256" key="1">
    <source>
        <dbReference type="SAM" id="Phobius"/>
    </source>
</evidence>